<evidence type="ECO:0000313" key="2">
    <source>
        <dbReference type="EMBL" id="KAG0266790.1"/>
    </source>
</evidence>
<organism evidence="2 3">
    <name type="scientific">Mortierella polycephala</name>
    <dbReference type="NCBI Taxonomy" id="41804"/>
    <lineage>
        <taxon>Eukaryota</taxon>
        <taxon>Fungi</taxon>
        <taxon>Fungi incertae sedis</taxon>
        <taxon>Mucoromycota</taxon>
        <taxon>Mortierellomycotina</taxon>
        <taxon>Mortierellomycetes</taxon>
        <taxon>Mortierellales</taxon>
        <taxon>Mortierellaceae</taxon>
        <taxon>Mortierella</taxon>
    </lineage>
</organism>
<feature type="compositionally biased region" description="Basic and acidic residues" evidence="1">
    <location>
        <begin position="64"/>
        <end position="73"/>
    </location>
</feature>
<comment type="caution">
    <text evidence="2">The sequence shown here is derived from an EMBL/GenBank/DDBJ whole genome shotgun (WGS) entry which is preliminary data.</text>
</comment>
<protein>
    <submittedName>
        <fullName evidence="2">Uncharacterized protein</fullName>
    </submittedName>
</protein>
<accession>A0A9P6QGP8</accession>
<feature type="compositionally biased region" description="Acidic residues" evidence="1">
    <location>
        <begin position="74"/>
        <end position="88"/>
    </location>
</feature>
<name>A0A9P6QGP8_9FUNG</name>
<dbReference type="Proteomes" id="UP000726737">
    <property type="component" value="Unassembled WGS sequence"/>
</dbReference>
<dbReference type="EMBL" id="JAAAJA010000012">
    <property type="protein sequence ID" value="KAG0266790.1"/>
    <property type="molecule type" value="Genomic_DNA"/>
</dbReference>
<reference evidence="2" key="1">
    <citation type="journal article" date="2020" name="Fungal Divers.">
        <title>Resolving the Mortierellaceae phylogeny through synthesis of multi-gene phylogenetics and phylogenomics.</title>
        <authorList>
            <person name="Vandepol N."/>
            <person name="Liber J."/>
            <person name="Desiro A."/>
            <person name="Na H."/>
            <person name="Kennedy M."/>
            <person name="Barry K."/>
            <person name="Grigoriev I.V."/>
            <person name="Miller A.N."/>
            <person name="O'Donnell K."/>
            <person name="Stajich J.E."/>
            <person name="Bonito G."/>
        </authorList>
    </citation>
    <scope>NUCLEOTIDE SEQUENCE</scope>
    <source>
        <strain evidence="2">KOD948</strain>
    </source>
</reference>
<dbReference type="AlphaFoldDB" id="A0A9P6QGP8"/>
<keyword evidence="3" id="KW-1185">Reference proteome</keyword>
<dbReference type="OrthoDB" id="2436221at2759"/>
<evidence type="ECO:0000313" key="3">
    <source>
        <dbReference type="Proteomes" id="UP000726737"/>
    </source>
</evidence>
<gene>
    <name evidence="2" type="ORF">BG011_000842</name>
</gene>
<proteinExistence type="predicted"/>
<evidence type="ECO:0000256" key="1">
    <source>
        <dbReference type="SAM" id="MobiDB-lite"/>
    </source>
</evidence>
<sequence>MPNDGSLVPLPMSPCTDGSLGFDSEFLMTTHLRSVEDLPTAATIERVVATCISNEAKDTEDDSLDIHTDKSEDVAIEDEDDEDDGDYDEDEVIEEHEVLRETEDNVMKNFQDNTMKDHQGDVEALADHATTLTVSSPSDDVEDTCAIVESQSTTVENSSSSELDTITNPAADTEADTGTDAEAVGACTPEKMASGTPQRPAVSGMATNVQERGLTAASLALKKQQAVESATAALKAIAVEIPETDSISNRIKMFGGASPNRAPGRSKKFNVRDIVQKYNDVEDKRVAEEITHVERGHQSMEPRGVCSAYALSTPTRTALRPIPRRKMSHELNENETREAIVKGAVVGGMVVNGRSRYEDDRMGINQESVQSVKNAKSIFESMARC</sequence>
<feature type="region of interest" description="Disordered" evidence="1">
    <location>
        <begin position="58"/>
        <end position="88"/>
    </location>
</feature>